<sequence length="80" mass="8713">MPHNDTNLPIDGHYDTTTLARERLQGAEAHFQAILALLDSPHGMEHAKRVAGIAAMECSRAAEGFDEQARTLEAQGKELS</sequence>
<reference evidence="1 2" key="1">
    <citation type="journal article" date="2021" name="Front. Microbiol.">
        <title>Aerobic Denitrification and Heterotrophic Sulfur Oxidation in the Genus Halomonas Revealed by Six Novel Species Characterizations and Genome-Based Analysis.</title>
        <authorList>
            <person name="Wang L."/>
            <person name="Shao Z."/>
        </authorList>
    </citation>
    <scope>NUCLEOTIDE SEQUENCE [LARGE SCALE GENOMIC DNA]</scope>
    <source>
        <strain evidence="1 2">MCCC 1A11059</strain>
    </source>
</reference>
<proteinExistence type="predicted"/>
<keyword evidence="2" id="KW-1185">Reference proteome</keyword>
<gene>
    <name evidence="1" type="ORF">HNO51_12445</name>
</gene>
<accession>A0ABX7W4U8</accession>
<protein>
    <submittedName>
        <fullName evidence="1">Uncharacterized protein</fullName>
    </submittedName>
</protein>
<dbReference type="EMBL" id="CP053381">
    <property type="protein sequence ID" value="QTP55418.1"/>
    <property type="molecule type" value="Genomic_DNA"/>
</dbReference>
<organism evidence="1 2">
    <name type="scientific">Billgrantia sulfidoxydans</name>
    <dbReference type="NCBI Taxonomy" id="2733484"/>
    <lineage>
        <taxon>Bacteria</taxon>
        <taxon>Pseudomonadati</taxon>
        <taxon>Pseudomonadota</taxon>
        <taxon>Gammaproteobacteria</taxon>
        <taxon>Oceanospirillales</taxon>
        <taxon>Halomonadaceae</taxon>
        <taxon>Billgrantia</taxon>
    </lineage>
</organism>
<evidence type="ECO:0000313" key="1">
    <source>
        <dbReference type="EMBL" id="QTP55418.1"/>
    </source>
</evidence>
<dbReference type="RefSeq" id="WP_209537570.1">
    <property type="nucleotide sequence ID" value="NZ_CP053381.1"/>
</dbReference>
<dbReference type="Proteomes" id="UP000671868">
    <property type="component" value="Chromosome"/>
</dbReference>
<evidence type="ECO:0000313" key="2">
    <source>
        <dbReference type="Proteomes" id="UP000671868"/>
    </source>
</evidence>
<name>A0ABX7W4U8_9GAMM</name>